<dbReference type="InterPro" id="IPR012334">
    <property type="entry name" value="Pectin_lyas_fold"/>
</dbReference>
<comment type="caution">
    <text evidence="4">The sequence shown here is derived from an EMBL/GenBank/DDBJ whole genome shotgun (WGS) entry which is preliminary data.</text>
</comment>
<dbReference type="SMART" id="SM00912">
    <property type="entry name" value="Haemagg_act"/>
    <property type="match status" value="1"/>
</dbReference>
<evidence type="ECO:0000256" key="1">
    <source>
        <dbReference type="SAM" id="MobiDB-lite"/>
    </source>
</evidence>
<keyword evidence="2" id="KW-0472">Membrane</keyword>
<proteinExistence type="predicted"/>
<dbReference type="Gene3D" id="2.160.20.10">
    <property type="entry name" value="Single-stranded right-handed beta-helix, Pectin lyase-like"/>
    <property type="match status" value="2"/>
</dbReference>
<evidence type="ECO:0000259" key="3">
    <source>
        <dbReference type="SMART" id="SM00912"/>
    </source>
</evidence>
<feature type="compositionally biased region" description="Polar residues" evidence="1">
    <location>
        <begin position="352"/>
        <end position="367"/>
    </location>
</feature>
<name>A0A6B3ND29_9CYAN</name>
<accession>A0A6B3ND29</accession>
<dbReference type="InterPro" id="IPR011050">
    <property type="entry name" value="Pectin_lyase_fold/virulence"/>
</dbReference>
<organism evidence="4">
    <name type="scientific">Symploca sp. SIO1C4</name>
    <dbReference type="NCBI Taxonomy" id="2607765"/>
    <lineage>
        <taxon>Bacteria</taxon>
        <taxon>Bacillati</taxon>
        <taxon>Cyanobacteriota</taxon>
        <taxon>Cyanophyceae</taxon>
        <taxon>Coleofasciculales</taxon>
        <taxon>Coleofasciculaceae</taxon>
        <taxon>Symploca</taxon>
    </lineage>
</organism>
<feature type="domain" description="Filamentous haemagglutinin FhaB/tRNA nuclease CdiA-like TPS" evidence="3">
    <location>
        <begin position="61"/>
        <end position="174"/>
    </location>
</feature>
<keyword evidence="2" id="KW-0812">Transmembrane</keyword>
<feature type="transmembrane region" description="Helical" evidence="2">
    <location>
        <begin position="25"/>
        <end position="44"/>
    </location>
</feature>
<protein>
    <submittedName>
        <fullName evidence="4">S-layer family protein</fullName>
    </submittedName>
</protein>
<dbReference type="InterPro" id="IPR008638">
    <property type="entry name" value="FhaB/CdiA-like_TPS"/>
</dbReference>
<feature type="region of interest" description="Disordered" evidence="1">
    <location>
        <begin position="783"/>
        <end position="805"/>
    </location>
</feature>
<feature type="region of interest" description="Disordered" evidence="1">
    <location>
        <begin position="352"/>
        <end position="371"/>
    </location>
</feature>
<dbReference type="NCBIfam" id="TIGR01901">
    <property type="entry name" value="adhes_NPXG"/>
    <property type="match status" value="1"/>
</dbReference>
<dbReference type="Pfam" id="PF05860">
    <property type="entry name" value="TPS"/>
    <property type="match status" value="1"/>
</dbReference>
<dbReference type="AlphaFoldDB" id="A0A6B3ND29"/>
<reference evidence="4" key="1">
    <citation type="submission" date="2019-11" db="EMBL/GenBank/DDBJ databases">
        <title>Genomic insights into an expanded diversity of filamentous marine cyanobacteria reveals the extraordinary biosynthetic potential of Moorea and Okeania.</title>
        <authorList>
            <person name="Ferreira Leao T."/>
            <person name="Wang M."/>
            <person name="Moss N."/>
            <person name="Da Silva R."/>
            <person name="Sanders J."/>
            <person name="Nurk S."/>
            <person name="Gurevich A."/>
            <person name="Humphrey G."/>
            <person name="Reher R."/>
            <person name="Zhu Q."/>
            <person name="Belda-Ferre P."/>
            <person name="Glukhov E."/>
            <person name="Rex R."/>
            <person name="Dorrestein P.C."/>
            <person name="Knight R."/>
            <person name="Pevzner P."/>
            <person name="Gerwick W.H."/>
            <person name="Gerwick L."/>
        </authorList>
    </citation>
    <scope>NUCLEOTIDE SEQUENCE</scope>
    <source>
        <strain evidence="4">SIO1C4</strain>
    </source>
</reference>
<dbReference type="EMBL" id="JAAHFQ010000377">
    <property type="protein sequence ID" value="NER29500.1"/>
    <property type="molecule type" value="Genomic_DNA"/>
</dbReference>
<sequence length="892" mass="94035">MYINRRSKSSSKVGINVKTDKKVNCLPILVSFFSIAGVFSPTIFDCGNHVLAQIIPDQTLDNNPSTITPNVNIKGSTTDLIDGGVSRGNNLFHSFQEFNVGELQRVFFANPTGINNILTRVTGNKISNILGTLGVDGSANLFLLNPNGIVFGKNARLDITGSFVGSTASSLMFGDGLEFSAINPQDPPLLMINVPIGLQFFGNSGTIQVEGNGQGLRNRDDPVIDTNQALRVQPNQTLALVGGNLLLDGATLKSAGGRIELGSVFGSGQVSLNNIENGFSLGYEDVTEFGDIQLSKATAVDASGESGGEIVVKGRQVRLEGGSQIEVTTLDTAPGGKLQVFASELLEIIGSTADNPQDNRRNPSSLAVDNREDGLIPGELTIDTKRLIVRNGARISASNLRGGVGGNIIVNASDSVELTGTGISSGGQRSSGLSVQTRGDGSAGNLTINTKHLLIQNGAEASASTFAAGGGGKVEVNARESVTLIGTSANGQLRSRLVAEVGDPREIRRRRDSEPVVPATGKGGDLLLTTKFLKIRDGATVTVSSRSDARDAQGAGDIEITAQEIELDNGGRITAETLSNRGGNIIISLQELLLLRSQSQISTSAGTAQNGGDGGKILIDINDGFIVALQGKNSDITANAFSGSGGEVIINATGIFNIAPLTRDELVNLLGTNDSTQLNPNQLSTNDITAISQQSPNLSQEPAINTPDIDPERGLIELPSNLVDASQQIAQGCTPRGRQNASSFIATGRGGLPLSPNEPLRGHSVITNWVDLPPSTTEFNTVETEGGNSWHRNWQPNSTGSQYNRQWDSIPNSNWSEEYRSIFELNVPLYPSPLLPILLQPKVDQLPTAEITQSANQIVEATGWIFGANGDILLIAQSSQNTFVPSPISCSY</sequence>
<keyword evidence="2" id="KW-1133">Transmembrane helix</keyword>
<gene>
    <name evidence="4" type="ORF">F6J89_18210</name>
</gene>
<evidence type="ECO:0000256" key="2">
    <source>
        <dbReference type="SAM" id="Phobius"/>
    </source>
</evidence>
<dbReference type="SUPFAM" id="SSF51126">
    <property type="entry name" value="Pectin lyase-like"/>
    <property type="match status" value="2"/>
</dbReference>
<evidence type="ECO:0000313" key="4">
    <source>
        <dbReference type="EMBL" id="NER29500.1"/>
    </source>
</evidence>